<sequence length="72" mass="8576">MTILKEDYMRWCDKCKQTGKIKVAHEEEKWGGKVTVYKYELCSKCLGALDYLDKDKYISALEHRIKELEKDE</sequence>
<organism evidence="1">
    <name type="scientific">marine sediment metagenome</name>
    <dbReference type="NCBI Taxonomy" id="412755"/>
    <lineage>
        <taxon>unclassified sequences</taxon>
        <taxon>metagenomes</taxon>
        <taxon>ecological metagenomes</taxon>
    </lineage>
</organism>
<reference evidence="1" key="1">
    <citation type="journal article" date="2015" name="Nature">
        <title>Complex archaea that bridge the gap between prokaryotes and eukaryotes.</title>
        <authorList>
            <person name="Spang A."/>
            <person name="Saw J.H."/>
            <person name="Jorgensen S.L."/>
            <person name="Zaremba-Niedzwiedzka K."/>
            <person name="Martijn J."/>
            <person name="Lind A.E."/>
            <person name="van Eijk R."/>
            <person name="Schleper C."/>
            <person name="Guy L."/>
            <person name="Ettema T.J."/>
        </authorList>
    </citation>
    <scope>NUCLEOTIDE SEQUENCE</scope>
</reference>
<gene>
    <name evidence="2" type="ORF">LCGC14_1790490</name>
    <name evidence="1" type="ORF">LCGC14_1807660</name>
</gene>
<name>A0A0F9GMV7_9ZZZZ</name>
<dbReference type="EMBL" id="LAZR01017510">
    <property type="protein sequence ID" value="KKM00109.1"/>
    <property type="molecule type" value="Genomic_DNA"/>
</dbReference>
<dbReference type="AlphaFoldDB" id="A0A0F9GMV7"/>
<evidence type="ECO:0000313" key="2">
    <source>
        <dbReference type="EMBL" id="KKM01838.1"/>
    </source>
</evidence>
<evidence type="ECO:0000313" key="1">
    <source>
        <dbReference type="EMBL" id="KKM00109.1"/>
    </source>
</evidence>
<proteinExistence type="predicted"/>
<dbReference type="EMBL" id="LAZR01017088">
    <property type="protein sequence ID" value="KKM01838.1"/>
    <property type="molecule type" value="Genomic_DNA"/>
</dbReference>
<accession>A0A0F9GMV7</accession>
<comment type="caution">
    <text evidence="1">The sequence shown here is derived from an EMBL/GenBank/DDBJ whole genome shotgun (WGS) entry which is preliminary data.</text>
</comment>
<protein>
    <submittedName>
        <fullName evidence="1">Uncharacterized protein</fullName>
    </submittedName>
</protein>